<gene>
    <name evidence="1" type="ORF">DCCM_2707</name>
</gene>
<comment type="caution">
    <text evidence="1">The sequence shown here is derived from an EMBL/GenBank/DDBJ whole genome shotgun (WGS) entry which is preliminary data.</text>
</comment>
<sequence length="77" mass="8748">MDVTTLGIHPDMAQYLAELGIVDLHGGHIPLRQVGRLQRVLRLRSSLGVNFTGAAIITELLERMEGMQEELERLRRR</sequence>
<dbReference type="Gene3D" id="1.10.1660.10">
    <property type="match status" value="1"/>
</dbReference>
<evidence type="ECO:0000313" key="2">
    <source>
        <dbReference type="Proteomes" id="UP000239549"/>
    </source>
</evidence>
<name>A0A2L2XI85_9FIRM</name>
<evidence type="ECO:0000313" key="1">
    <source>
        <dbReference type="EMBL" id="GBF33601.1"/>
    </source>
</evidence>
<proteinExistence type="predicted"/>
<dbReference type="AlphaFoldDB" id="A0A2L2XI85"/>
<dbReference type="EMBL" id="BFAV01000104">
    <property type="protein sequence ID" value="GBF33601.1"/>
    <property type="molecule type" value="Genomic_DNA"/>
</dbReference>
<evidence type="ECO:0008006" key="3">
    <source>
        <dbReference type="Google" id="ProtNLM"/>
    </source>
</evidence>
<accession>A0A2L2XI85</accession>
<keyword evidence="2" id="KW-1185">Reference proteome</keyword>
<protein>
    <recommendedName>
        <fullName evidence="3">MerR family transcriptional regulator</fullName>
    </recommendedName>
</protein>
<dbReference type="Proteomes" id="UP000239549">
    <property type="component" value="Unassembled WGS sequence"/>
</dbReference>
<organism evidence="1 2">
    <name type="scientific">Desulfocucumis palustris</name>
    <dbReference type="NCBI Taxonomy" id="1898651"/>
    <lineage>
        <taxon>Bacteria</taxon>
        <taxon>Bacillati</taxon>
        <taxon>Bacillota</taxon>
        <taxon>Clostridia</taxon>
        <taxon>Eubacteriales</taxon>
        <taxon>Desulfocucumaceae</taxon>
        <taxon>Desulfocucumis</taxon>
    </lineage>
</organism>
<dbReference type="Pfam" id="PF13591">
    <property type="entry name" value="MerR_2"/>
    <property type="match status" value="1"/>
</dbReference>
<reference evidence="2" key="1">
    <citation type="submission" date="2018-02" db="EMBL/GenBank/DDBJ databases">
        <title>Genome sequence of Desulfocucumis palustris strain NAW-5.</title>
        <authorList>
            <person name="Watanabe M."/>
            <person name="Kojima H."/>
            <person name="Fukui M."/>
        </authorList>
    </citation>
    <scope>NUCLEOTIDE SEQUENCE [LARGE SCALE GENOMIC DNA]</scope>
    <source>
        <strain evidence="2">NAW-5</strain>
    </source>
</reference>